<organism evidence="2 3">
    <name type="scientific">Rhipicephalus sanguineus</name>
    <name type="common">Brown dog tick</name>
    <name type="synonym">Ixodes sanguineus</name>
    <dbReference type="NCBI Taxonomy" id="34632"/>
    <lineage>
        <taxon>Eukaryota</taxon>
        <taxon>Metazoa</taxon>
        <taxon>Ecdysozoa</taxon>
        <taxon>Arthropoda</taxon>
        <taxon>Chelicerata</taxon>
        <taxon>Arachnida</taxon>
        <taxon>Acari</taxon>
        <taxon>Parasitiformes</taxon>
        <taxon>Ixodida</taxon>
        <taxon>Ixodoidea</taxon>
        <taxon>Ixodidae</taxon>
        <taxon>Rhipicephalinae</taxon>
        <taxon>Rhipicephalus</taxon>
        <taxon>Rhipicephalus</taxon>
    </lineage>
</organism>
<dbReference type="AlphaFoldDB" id="A0A9D4PHM8"/>
<proteinExistence type="predicted"/>
<keyword evidence="3" id="KW-1185">Reference proteome</keyword>
<dbReference type="Proteomes" id="UP000821837">
    <property type="component" value="Unassembled WGS sequence"/>
</dbReference>
<name>A0A9D4PHM8_RHISA</name>
<feature type="region of interest" description="Disordered" evidence="1">
    <location>
        <begin position="1"/>
        <end position="54"/>
    </location>
</feature>
<gene>
    <name evidence="2" type="ORF">HPB52_002719</name>
</gene>
<evidence type="ECO:0000313" key="2">
    <source>
        <dbReference type="EMBL" id="KAH7942944.1"/>
    </source>
</evidence>
<sequence length="102" mass="11655">MCHAGHMTSAPGGREMYSSRLEQQRRRRAANPELLWQEAKAKRQRREAANPECPGEPYRNLFSDPCVDGYRCTLDNPEESFEIGGTGHCVPLNERATDHHHH</sequence>
<protein>
    <submittedName>
        <fullName evidence="2">Uncharacterized protein</fullName>
    </submittedName>
</protein>
<evidence type="ECO:0000313" key="3">
    <source>
        <dbReference type="Proteomes" id="UP000821837"/>
    </source>
</evidence>
<accession>A0A9D4PHM8</accession>
<reference evidence="2" key="2">
    <citation type="submission" date="2021-09" db="EMBL/GenBank/DDBJ databases">
        <authorList>
            <person name="Jia N."/>
            <person name="Wang J."/>
            <person name="Shi W."/>
            <person name="Du L."/>
            <person name="Sun Y."/>
            <person name="Zhan W."/>
            <person name="Jiang J."/>
            <person name="Wang Q."/>
            <person name="Zhang B."/>
            <person name="Ji P."/>
            <person name="Sakyi L.B."/>
            <person name="Cui X."/>
            <person name="Yuan T."/>
            <person name="Jiang B."/>
            <person name="Yang W."/>
            <person name="Lam T.T.-Y."/>
            <person name="Chang Q."/>
            <person name="Ding S."/>
            <person name="Wang X."/>
            <person name="Zhu J."/>
            <person name="Ruan X."/>
            <person name="Zhao L."/>
            <person name="Wei J."/>
            <person name="Que T."/>
            <person name="Du C."/>
            <person name="Cheng J."/>
            <person name="Dai P."/>
            <person name="Han X."/>
            <person name="Huang E."/>
            <person name="Gao Y."/>
            <person name="Liu J."/>
            <person name="Shao H."/>
            <person name="Ye R."/>
            <person name="Li L."/>
            <person name="Wei W."/>
            <person name="Wang X."/>
            <person name="Wang C."/>
            <person name="Huo Q."/>
            <person name="Li W."/>
            <person name="Guo W."/>
            <person name="Chen H."/>
            <person name="Chen S."/>
            <person name="Zhou L."/>
            <person name="Zhou L."/>
            <person name="Ni X."/>
            <person name="Tian J."/>
            <person name="Zhou Y."/>
            <person name="Sheng Y."/>
            <person name="Liu T."/>
            <person name="Pan Y."/>
            <person name="Xia L."/>
            <person name="Li J."/>
            <person name="Zhao F."/>
            <person name="Cao W."/>
        </authorList>
    </citation>
    <scope>NUCLEOTIDE SEQUENCE</scope>
    <source>
        <strain evidence="2">Rsan-2018</strain>
        <tissue evidence="2">Larvae</tissue>
    </source>
</reference>
<comment type="caution">
    <text evidence="2">The sequence shown here is derived from an EMBL/GenBank/DDBJ whole genome shotgun (WGS) entry which is preliminary data.</text>
</comment>
<evidence type="ECO:0000256" key="1">
    <source>
        <dbReference type="SAM" id="MobiDB-lite"/>
    </source>
</evidence>
<reference evidence="2" key="1">
    <citation type="journal article" date="2020" name="Cell">
        <title>Large-Scale Comparative Analyses of Tick Genomes Elucidate Their Genetic Diversity and Vector Capacities.</title>
        <authorList>
            <consortium name="Tick Genome and Microbiome Consortium (TIGMIC)"/>
            <person name="Jia N."/>
            <person name="Wang J."/>
            <person name="Shi W."/>
            <person name="Du L."/>
            <person name="Sun Y."/>
            <person name="Zhan W."/>
            <person name="Jiang J.F."/>
            <person name="Wang Q."/>
            <person name="Zhang B."/>
            <person name="Ji P."/>
            <person name="Bell-Sakyi L."/>
            <person name="Cui X.M."/>
            <person name="Yuan T.T."/>
            <person name="Jiang B.G."/>
            <person name="Yang W.F."/>
            <person name="Lam T.T."/>
            <person name="Chang Q.C."/>
            <person name="Ding S.J."/>
            <person name="Wang X.J."/>
            <person name="Zhu J.G."/>
            <person name="Ruan X.D."/>
            <person name="Zhao L."/>
            <person name="Wei J.T."/>
            <person name="Ye R.Z."/>
            <person name="Que T.C."/>
            <person name="Du C.H."/>
            <person name="Zhou Y.H."/>
            <person name="Cheng J.X."/>
            <person name="Dai P.F."/>
            <person name="Guo W.B."/>
            <person name="Han X.H."/>
            <person name="Huang E.J."/>
            <person name="Li L.F."/>
            <person name="Wei W."/>
            <person name="Gao Y.C."/>
            <person name="Liu J.Z."/>
            <person name="Shao H.Z."/>
            <person name="Wang X."/>
            <person name="Wang C.C."/>
            <person name="Yang T.C."/>
            <person name="Huo Q.B."/>
            <person name="Li W."/>
            <person name="Chen H.Y."/>
            <person name="Chen S.E."/>
            <person name="Zhou L.G."/>
            <person name="Ni X.B."/>
            <person name="Tian J.H."/>
            <person name="Sheng Y."/>
            <person name="Liu T."/>
            <person name="Pan Y.S."/>
            <person name="Xia L.Y."/>
            <person name="Li J."/>
            <person name="Zhao F."/>
            <person name="Cao W.C."/>
        </authorList>
    </citation>
    <scope>NUCLEOTIDE SEQUENCE</scope>
    <source>
        <strain evidence="2">Rsan-2018</strain>
    </source>
</reference>
<dbReference type="EMBL" id="JABSTV010001253">
    <property type="protein sequence ID" value="KAH7942944.1"/>
    <property type="molecule type" value="Genomic_DNA"/>
</dbReference>